<evidence type="ECO:0000313" key="4">
    <source>
        <dbReference type="Proteomes" id="UP001162640"/>
    </source>
</evidence>
<evidence type="ECO:0000256" key="2">
    <source>
        <dbReference type="SAM" id="Phobius"/>
    </source>
</evidence>
<comment type="caution">
    <text evidence="3">The sequence shown here is derived from an EMBL/GenBank/DDBJ whole genome shotgun (WGS) entry which is preliminary data.</text>
</comment>
<dbReference type="EMBL" id="BLQM01000191">
    <property type="protein sequence ID" value="GMH73994.1"/>
    <property type="molecule type" value="Genomic_DNA"/>
</dbReference>
<evidence type="ECO:0000313" key="3">
    <source>
        <dbReference type="EMBL" id="GMH73994.1"/>
    </source>
</evidence>
<evidence type="ECO:0000256" key="1">
    <source>
        <dbReference type="SAM" id="MobiDB-lite"/>
    </source>
</evidence>
<dbReference type="AlphaFoldDB" id="A0A9W7ALP8"/>
<reference evidence="4" key="1">
    <citation type="journal article" date="2023" name="Commun. Biol.">
        <title>Genome analysis of Parmales, the sister group of diatoms, reveals the evolutionary specialization of diatoms from phago-mixotrophs to photoautotrophs.</title>
        <authorList>
            <person name="Ban H."/>
            <person name="Sato S."/>
            <person name="Yoshikawa S."/>
            <person name="Yamada K."/>
            <person name="Nakamura Y."/>
            <person name="Ichinomiya M."/>
            <person name="Sato N."/>
            <person name="Blanc-Mathieu R."/>
            <person name="Endo H."/>
            <person name="Kuwata A."/>
            <person name="Ogata H."/>
        </authorList>
    </citation>
    <scope>NUCLEOTIDE SEQUENCE [LARGE SCALE GENOMIC DNA]</scope>
</reference>
<feature type="transmembrane region" description="Helical" evidence="2">
    <location>
        <begin position="329"/>
        <end position="354"/>
    </location>
</feature>
<protein>
    <submittedName>
        <fullName evidence="3">Uncharacterized protein</fullName>
    </submittedName>
</protein>
<feature type="compositionally biased region" description="Basic residues" evidence="1">
    <location>
        <begin position="20"/>
        <end position="29"/>
    </location>
</feature>
<sequence length="408" mass="45774">MPRRRHSPSVLSSDGPPPKARTRRGKFGPKFSKRRTTYFMDSQESAGTPQVCVLMISIAMIAFGVYQLVQSTTHTHERIAQLYLNKLGNWSIAREEFSLSTFRVNYDVDGGEAEEIDLKRDEKDDKFSSIVEANHLDEYKNMKFWSGTSLPNGTIPTPVFQNNNNPRLGLEIHATSPTGEASVIDLGSYGVGRLKHVHAETPSPSTKCHAYQHGVLNLETGKCDVYSRLYYVCIQVKLDAGGKWQLHSPSGHAEEYGCASVTHWDPTTFKRLTPTQRQAKENQVISFKDSNFDRIQVHVRHGDDPFFYVEEVTKDTLRFGPESGDMRKLAWILLGIGFIMGIPPMCLFVPLFCGKDEKEERYSRLGVGEAGGGVRYSHVEAGVSSYEEDEGNEIDELLDGIELTESRA</sequence>
<accession>A0A9W7ALP8</accession>
<keyword evidence="2" id="KW-0812">Transmembrane</keyword>
<proteinExistence type="predicted"/>
<keyword evidence="2" id="KW-1133">Transmembrane helix</keyword>
<organism evidence="3 4">
    <name type="scientific">Triparma laevis f. inornata</name>
    <dbReference type="NCBI Taxonomy" id="1714386"/>
    <lineage>
        <taxon>Eukaryota</taxon>
        <taxon>Sar</taxon>
        <taxon>Stramenopiles</taxon>
        <taxon>Ochrophyta</taxon>
        <taxon>Bolidophyceae</taxon>
        <taxon>Parmales</taxon>
        <taxon>Triparmaceae</taxon>
        <taxon>Triparma</taxon>
    </lineage>
</organism>
<keyword evidence="2" id="KW-0472">Membrane</keyword>
<gene>
    <name evidence="3" type="ORF">TL16_g06339</name>
</gene>
<name>A0A9W7ALP8_9STRA</name>
<feature type="region of interest" description="Disordered" evidence="1">
    <location>
        <begin position="1"/>
        <end position="29"/>
    </location>
</feature>
<dbReference type="Proteomes" id="UP001162640">
    <property type="component" value="Unassembled WGS sequence"/>
</dbReference>